<reference evidence="1 2" key="1">
    <citation type="journal article" date="2014" name="Nat. Commun.">
        <title>Klebsormidium flaccidum genome reveals primary factors for plant terrestrial adaptation.</title>
        <authorList>
            <person name="Hori K."/>
            <person name="Maruyama F."/>
            <person name="Fujisawa T."/>
            <person name="Togashi T."/>
            <person name="Yamamoto N."/>
            <person name="Seo M."/>
            <person name="Sato S."/>
            <person name="Yamada T."/>
            <person name="Mori H."/>
            <person name="Tajima N."/>
            <person name="Moriyama T."/>
            <person name="Ikeuchi M."/>
            <person name="Watanabe M."/>
            <person name="Wada H."/>
            <person name="Kobayashi K."/>
            <person name="Saito M."/>
            <person name="Masuda T."/>
            <person name="Sasaki-Sekimoto Y."/>
            <person name="Mashiguchi K."/>
            <person name="Awai K."/>
            <person name="Shimojima M."/>
            <person name="Masuda S."/>
            <person name="Iwai M."/>
            <person name="Nobusawa T."/>
            <person name="Narise T."/>
            <person name="Kondo S."/>
            <person name="Saito H."/>
            <person name="Sato R."/>
            <person name="Murakawa M."/>
            <person name="Ihara Y."/>
            <person name="Oshima-Yamada Y."/>
            <person name="Ohtaka K."/>
            <person name="Satoh M."/>
            <person name="Sonobe K."/>
            <person name="Ishii M."/>
            <person name="Ohtani R."/>
            <person name="Kanamori-Sato M."/>
            <person name="Honoki R."/>
            <person name="Miyazaki D."/>
            <person name="Mochizuki H."/>
            <person name="Umetsu J."/>
            <person name="Higashi K."/>
            <person name="Shibata D."/>
            <person name="Kamiya Y."/>
            <person name="Sato N."/>
            <person name="Nakamura Y."/>
            <person name="Tabata S."/>
            <person name="Ida S."/>
            <person name="Kurokawa K."/>
            <person name="Ohta H."/>
        </authorList>
    </citation>
    <scope>NUCLEOTIDE SEQUENCE [LARGE SCALE GENOMIC DNA]</scope>
    <source>
        <strain evidence="1 2">NIES-2285</strain>
    </source>
</reference>
<organism evidence="1 2">
    <name type="scientific">Klebsormidium nitens</name>
    <name type="common">Green alga</name>
    <name type="synonym">Ulothrix nitens</name>
    <dbReference type="NCBI Taxonomy" id="105231"/>
    <lineage>
        <taxon>Eukaryota</taxon>
        <taxon>Viridiplantae</taxon>
        <taxon>Streptophyta</taxon>
        <taxon>Klebsormidiophyceae</taxon>
        <taxon>Klebsormidiales</taxon>
        <taxon>Klebsormidiaceae</taxon>
        <taxon>Klebsormidium</taxon>
    </lineage>
</organism>
<dbReference type="AlphaFoldDB" id="A0A1Y1I6F1"/>
<proteinExistence type="predicted"/>
<name>A0A1Y1I6F1_KLENI</name>
<keyword evidence="2" id="KW-1185">Reference proteome</keyword>
<gene>
    <name evidence="1" type="ORF">KFL_001830235</name>
</gene>
<protein>
    <submittedName>
        <fullName evidence="1">Uncharacterized protein</fullName>
    </submittedName>
</protein>
<evidence type="ECO:0000313" key="1">
    <source>
        <dbReference type="EMBL" id="GAQ84297.1"/>
    </source>
</evidence>
<dbReference type="Proteomes" id="UP000054558">
    <property type="component" value="Unassembled WGS sequence"/>
</dbReference>
<evidence type="ECO:0000313" key="2">
    <source>
        <dbReference type="Proteomes" id="UP000054558"/>
    </source>
</evidence>
<sequence>MTVWGALLKVPSRYASYEPPGGWWNDERRLHLTSVTCTASAGAKASPRNRNMAELLAEMPLCELQVADPGFGKEKAATSYPRDRPFAEPEELFQTVCLLGKGRTSCQPNLICGPGSMFQVVWSDDNEKPGHDYKVHVVGHELTIKKRDRTDKTVTRLADPRRNILLG</sequence>
<accession>A0A1Y1I6F1</accession>
<dbReference type="EMBL" id="DF237132">
    <property type="protein sequence ID" value="GAQ84297.1"/>
    <property type="molecule type" value="Genomic_DNA"/>
</dbReference>